<gene>
    <name evidence="1" type="ORF">QFC21_006170</name>
</gene>
<dbReference type="EMBL" id="JASBWT010000027">
    <property type="protein sequence ID" value="KAJ9094069.1"/>
    <property type="molecule type" value="Genomic_DNA"/>
</dbReference>
<reference evidence="1" key="1">
    <citation type="submission" date="2023-04" db="EMBL/GenBank/DDBJ databases">
        <title>Draft Genome sequencing of Naganishia species isolated from polar environments using Oxford Nanopore Technology.</title>
        <authorList>
            <person name="Leo P."/>
            <person name="Venkateswaran K."/>
        </authorList>
    </citation>
    <scope>NUCLEOTIDE SEQUENCE</scope>
    <source>
        <strain evidence="1">MNA-CCFEE 5423</strain>
    </source>
</reference>
<sequence length="825" mass="91915">MDPERWHGMDGLIALAGTCKTIRRTVRYLLFRCVRIHGLREGRWMIRAATTSNRDDAAQRKSGGREKRPAVVGDDWGKYVHSVILDMAMFDPDQQQVQPDEIGRRSEERGEYDSDVVSRRDPSNGEISPFSRPGEIQSLISDIKELEDDISSGLGGTTASNQLSGDQARTAGLLEGLGNGIPPESPAGPAVEPIDTTSDVDEHLLRMAAVRTENAREVSPRGEHEHIEGVAELEEDEEEDWESFPLTPPPVRDPWKEASFLITMLTRLPNLQHLSIFADPSDDLTLSLLFSNPAMLAIAPRLRSFGWRLRASPPSALREFDNSTMYVSVQGWLKECTALGFLVLDSDIETEGVREVDLERVVKCLGEGRERTVRRRRREARNVAKFQDYPRYQSGKEGGAKRKFAAGDEEADAVKRRKADIPADVDATSEVQHRLALQHQQLMRYRKPALTNQDRHTALTRTPSSNLSLMLCGPIQGWILTPEAEHWAAENMDDLRTWMSETKSALKMKAASEHDELRPRGRSPGAKSGRYNSARTDDATVVSELIPSGPMLATTDNDRMNVPMASGAMLSPISVLSSSYSPVIPMSGVAGAGGNSYFAHHPNHTIHQEMQGMQPYIHHISNAPYQPQFSGIVPSYAHPTLPSPSPLPLTYPARPPIRSHSRSFSPLSDAERRKAALDNRPPVFLDGIVREFTGIKELFIDRPIRAPYGSEEQTLMLLTIAMIPLIHLPELTLLQIGGYPLSGPNQLIATELVVLLCPNILLCGWLGLEGETNWYGVWRDRKCKVQVQDYWGRGGVERFTYRLKPLGDGDMFELEEEQQAVAVNV</sequence>
<evidence type="ECO:0000313" key="2">
    <source>
        <dbReference type="Proteomes" id="UP001227268"/>
    </source>
</evidence>
<dbReference type="Proteomes" id="UP001227268">
    <property type="component" value="Unassembled WGS sequence"/>
</dbReference>
<organism evidence="1 2">
    <name type="scientific">Naganishia friedmannii</name>
    <dbReference type="NCBI Taxonomy" id="89922"/>
    <lineage>
        <taxon>Eukaryota</taxon>
        <taxon>Fungi</taxon>
        <taxon>Dikarya</taxon>
        <taxon>Basidiomycota</taxon>
        <taxon>Agaricomycotina</taxon>
        <taxon>Tremellomycetes</taxon>
        <taxon>Filobasidiales</taxon>
        <taxon>Filobasidiaceae</taxon>
        <taxon>Naganishia</taxon>
    </lineage>
</organism>
<comment type="caution">
    <text evidence="1">The sequence shown here is derived from an EMBL/GenBank/DDBJ whole genome shotgun (WGS) entry which is preliminary data.</text>
</comment>
<keyword evidence="2" id="KW-1185">Reference proteome</keyword>
<name>A0ACC2V4F0_9TREE</name>
<accession>A0ACC2V4F0</accession>
<evidence type="ECO:0000313" key="1">
    <source>
        <dbReference type="EMBL" id="KAJ9094069.1"/>
    </source>
</evidence>
<protein>
    <submittedName>
        <fullName evidence="1">Uncharacterized protein</fullName>
    </submittedName>
</protein>
<proteinExistence type="predicted"/>